<sequence>MRLTIRTNLAMRVLMACAINSDHMVRRAGIAKATNASENHLAQVVHLLANEGYITTTRGRAGGITLARKPEGITIGEVFRHFEAGVPFAECFAATDNTCPLSAVCRLRIALNAALDAFYGVLDEMTLQDLIEDNAGLDALLTLPSPDLLVPRGGCDPQVQLS</sequence>
<keyword evidence="1" id="KW-0238">DNA-binding</keyword>
<dbReference type="InterPro" id="IPR036390">
    <property type="entry name" value="WH_DNA-bd_sf"/>
</dbReference>
<dbReference type="NCBIfam" id="TIGR00738">
    <property type="entry name" value="rrf2_super"/>
    <property type="match status" value="1"/>
</dbReference>
<gene>
    <name evidence="2" type="ORF">SAMN04487991_0685</name>
</gene>
<dbReference type="SUPFAM" id="SSF46785">
    <property type="entry name" value="Winged helix' DNA-binding domain"/>
    <property type="match status" value="1"/>
</dbReference>
<dbReference type="EMBL" id="FORH01000001">
    <property type="protein sequence ID" value="SFI71617.1"/>
    <property type="molecule type" value="Genomic_DNA"/>
</dbReference>
<dbReference type="PANTHER" id="PTHR33221">
    <property type="entry name" value="WINGED HELIX-TURN-HELIX TRANSCRIPTIONAL REGULATOR, RRF2 FAMILY"/>
    <property type="match status" value="1"/>
</dbReference>
<evidence type="ECO:0000313" key="3">
    <source>
        <dbReference type="Proteomes" id="UP000199630"/>
    </source>
</evidence>
<organism evidence="2 3">
    <name type="scientific">Celeribacter neptunius</name>
    <dbReference type="NCBI Taxonomy" id="588602"/>
    <lineage>
        <taxon>Bacteria</taxon>
        <taxon>Pseudomonadati</taxon>
        <taxon>Pseudomonadota</taxon>
        <taxon>Alphaproteobacteria</taxon>
        <taxon>Rhodobacterales</taxon>
        <taxon>Roseobacteraceae</taxon>
        <taxon>Celeribacter</taxon>
    </lineage>
</organism>
<protein>
    <submittedName>
        <fullName evidence="2">Transcriptional regulator, BadM/Rrf2 family</fullName>
    </submittedName>
</protein>
<dbReference type="OrthoDB" id="9795923at2"/>
<dbReference type="GO" id="GO:0005829">
    <property type="term" value="C:cytosol"/>
    <property type="evidence" value="ECO:0007669"/>
    <property type="project" value="TreeGrafter"/>
</dbReference>
<dbReference type="PROSITE" id="PS51197">
    <property type="entry name" value="HTH_RRF2_2"/>
    <property type="match status" value="1"/>
</dbReference>
<dbReference type="RefSeq" id="WP_090057289.1">
    <property type="nucleotide sequence ID" value="NZ_FORH01000001.1"/>
</dbReference>
<evidence type="ECO:0000256" key="1">
    <source>
        <dbReference type="ARBA" id="ARBA00023125"/>
    </source>
</evidence>
<reference evidence="3" key="1">
    <citation type="submission" date="2016-10" db="EMBL/GenBank/DDBJ databases">
        <authorList>
            <person name="Varghese N."/>
            <person name="Submissions S."/>
        </authorList>
    </citation>
    <scope>NUCLEOTIDE SEQUENCE [LARGE SCALE GENOMIC DNA]</scope>
    <source>
        <strain evidence="3">DSM 26471</strain>
    </source>
</reference>
<dbReference type="InterPro" id="IPR000944">
    <property type="entry name" value="Tscrpt_reg_Rrf2"/>
</dbReference>
<dbReference type="Gene3D" id="1.10.10.10">
    <property type="entry name" value="Winged helix-like DNA-binding domain superfamily/Winged helix DNA-binding domain"/>
    <property type="match status" value="1"/>
</dbReference>
<dbReference type="Pfam" id="PF02082">
    <property type="entry name" value="Rrf2"/>
    <property type="match status" value="1"/>
</dbReference>
<evidence type="ECO:0000313" key="2">
    <source>
        <dbReference type="EMBL" id="SFI71617.1"/>
    </source>
</evidence>
<proteinExistence type="predicted"/>
<dbReference type="PANTHER" id="PTHR33221:SF4">
    <property type="entry name" value="HTH-TYPE TRANSCRIPTIONAL REPRESSOR NSRR"/>
    <property type="match status" value="1"/>
</dbReference>
<dbReference type="STRING" id="588602.SAMN04487991_0685"/>
<dbReference type="GO" id="GO:0003677">
    <property type="term" value="F:DNA binding"/>
    <property type="evidence" value="ECO:0007669"/>
    <property type="project" value="UniProtKB-KW"/>
</dbReference>
<dbReference type="PROSITE" id="PS01332">
    <property type="entry name" value="HTH_RRF2_1"/>
    <property type="match status" value="1"/>
</dbReference>
<keyword evidence="3" id="KW-1185">Reference proteome</keyword>
<dbReference type="InterPro" id="IPR036388">
    <property type="entry name" value="WH-like_DNA-bd_sf"/>
</dbReference>
<name>A0A1I3KGN0_9RHOB</name>
<dbReference type="InterPro" id="IPR030489">
    <property type="entry name" value="TR_Rrf2-type_CS"/>
</dbReference>
<dbReference type="AlphaFoldDB" id="A0A1I3KGN0"/>
<dbReference type="Proteomes" id="UP000199630">
    <property type="component" value="Unassembled WGS sequence"/>
</dbReference>
<accession>A0A1I3KGN0</accession>
<dbReference type="GO" id="GO:0003700">
    <property type="term" value="F:DNA-binding transcription factor activity"/>
    <property type="evidence" value="ECO:0007669"/>
    <property type="project" value="TreeGrafter"/>
</dbReference>